<organism evidence="2 3">
    <name type="scientific">Fulvivirga kasyanovii</name>
    <dbReference type="NCBI Taxonomy" id="396812"/>
    <lineage>
        <taxon>Bacteria</taxon>
        <taxon>Pseudomonadati</taxon>
        <taxon>Bacteroidota</taxon>
        <taxon>Cytophagia</taxon>
        <taxon>Cytophagales</taxon>
        <taxon>Fulvivirgaceae</taxon>
        <taxon>Fulvivirga</taxon>
    </lineage>
</organism>
<gene>
    <name evidence="2" type="ORF">E1163_25445</name>
</gene>
<protein>
    <submittedName>
        <fullName evidence="2">SusD/RagB family nutrient-binding outer membrane lipoprotein</fullName>
    </submittedName>
</protein>
<reference evidence="2 3" key="1">
    <citation type="submission" date="2019-02" db="EMBL/GenBank/DDBJ databases">
        <authorList>
            <person name="Goldberg S.R."/>
            <person name="Haltli B.A."/>
            <person name="Correa H."/>
            <person name="Russell K.G."/>
        </authorList>
    </citation>
    <scope>NUCLEOTIDE SEQUENCE [LARGE SCALE GENOMIC DNA]</scope>
    <source>
        <strain evidence="2 3">JCM 16186</strain>
    </source>
</reference>
<feature type="region of interest" description="Disordered" evidence="1">
    <location>
        <begin position="431"/>
        <end position="450"/>
    </location>
</feature>
<name>A0ABW9RVQ8_9BACT</name>
<dbReference type="Gene3D" id="1.25.40.390">
    <property type="match status" value="1"/>
</dbReference>
<keyword evidence="3" id="KW-1185">Reference proteome</keyword>
<keyword evidence="2" id="KW-0449">Lipoprotein</keyword>
<comment type="caution">
    <text evidence="2">The sequence shown here is derived from an EMBL/GenBank/DDBJ whole genome shotgun (WGS) entry which is preliminary data.</text>
</comment>
<proteinExistence type="predicted"/>
<evidence type="ECO:0000313" key="2">
    <source>
        <dbReference type="EMBL" id="MTI28327.1"/>
    </source>
</evidence>
<sequence>MNKFIIPLIIILTACGDFGDTNVDPNNPTSVPVAGFLTNAIHSMPTYESGITGLYYAQYWSATRYTENSRYSVTQFDFTSIYSGPLSDLQKVIDMNSDPATMEMAAESGSNANQIAVARILKAYFFLHATDRWGDLPYTEALMALENLTPAYDTQSAIYAALFEELDNAIEEFDAGAAPKGDILFNGDTDKWKRFANSLRLRMALRISDVDAITAKAEFEAAVADGVLASNDDNAIYHYLGNGVFDNPRYNDFLTRTDNAVSATIVDKLIALNDPRVATYADPIGASAGDVYTGMPYGLGNAEAGGYGFDEVSLPNSVYVKAKDSSVPILTYAQVLFGLAEGSSYGWNAGGSAESFYNAAIKASMEQWDVFDQTAYESYIQQTSVAFDDTKAIELIGEQKWLALYMQGYEGWAEWRRLGYPELVPAPAAANNSGQIPRRQAYPASESQNNQANYENAVARQGADDLDTRVWWDVQ</sequence>
<dbReference type="Pfam" id="PF12771">
    <property type="entry name" value="SusD-like_2"/>
    <property type="match status" value="1"/>
</dbReference>
<dbReference type="RefSeq" id="WP_155175743.1">
    <property type="nucleotide sequence ID" value="NZ_BAAAFL010000027.1"/>
</dbReference>
<dbReference type="PROSITE" id="PS51257">
    <property type="entry name" value="PROKAR_LIPOPROTEIN"/>
    <property type="match status" value="1"/>
</dbReference>
<dbReference type="SUPFAM" id="SSF48452">
    <property type="entry name" value="TPR-like"/>
    <property type="match status" value="1"/>
</dbReference>
<accession>A0ABW9RVQ8</accession>
<dbReference type="InterPro" id="IPR041662">
    <property type="entry name" value="SusD-like_2"/>
</dbReference>
<dbReference type="EMBL" id="SMLW01000660">
    <property type="protein sequence ID" value="MTI28327.1"/>
    <property type="molecule type" value="Genomic_DNA"/>
</dbReference>
<dbReference type="Proteomes" id="UP000798808">
    <property type="component" value="Unassembled WGS sequence"/>
</dbReference>
<dbReference type="InterPro" id="IPR011990">
    <property type="entry name" value="TPR-like_helical_dom_sf"/>
</dbReference>
<evidence type="ECO:0000313" key="3">
    <source>
        <dbReference type="Proteomes" id="UP000798808"/>
    </source>
</evidence>
<evidence type="ECO:0000256" key="1">
    <source>
        <dbReference type="SAM" id="MobiDB-lite"/>
    </source>
</evidence>